<dbReference type="SMART" id="SM00303">
    <property type="entry name" value="GPS"/>
    <property type="match status" value="1"/>
</dbReference>
<keyword evidence="5 7" id="KW-0472">Membrane</keyword>
<accession>A0A067CPG4</accession>
<dbReference type="InterPro" id="IPR046338">
    <property type="entry name" value="GAIN_dom_sf"/>
</dbReference>
<keyword evidence="8" id="KW-0732">Signal</keyword>
<evidence type="ECO:0000256" key="2">
    <source>
        <dbReference type="ARBA" id="ARBA00022692"/>
    </source>
</evidence>
<dbReference type="Proteomes" id="UP000030745">
    <property type="component" value="Unassembled WGS sequence"/>
</dbReference>
<feature type="domain" description="GAIN-B" evidence="9">
    <location>
        <begin position="2178"/>
        <end position="2356"/>
    </location>
</feature>
<feature type="transmembrane region" description="Helical" evidence="7">
    <location>
        <begin position="2966"/>
        <end position="2986"/>
    </location>
</feature>
<keyword evidence="6" id="KW-1015">Disulfide bond</keyword>
<dbReference type="VEuPathDB" id="FungiDB:SPRG_06669"/>
<keyword evidence="4 7" id="KW-1133">Transmembrane helix</keyword>
<dbReference type="GO" id="GO:0005886">
    <property type="term" value="C:plasma membrane"/>
    <property type="evidence" value="ECO:0007669"/>
    <property type="project" value="TreeGrafter"/>
</dbReference>
<dbReference type="Gene3D" id="2.60.220.50">
    <property type="match status" value="1"/>
</dbReference>
<dbReference type="GO" id="GO:0005261">
    <property type="term" value="F:monoatomic cation channel activity"/>
    <property type="evidence" value="ECO:0007669"/>
    <property type="project" value="TreeGrafter"/>
</dbReference>
<dbReference type="KEGG" id="spar:SPRG_06669"/>
<evidence type="ECO:0000256" key="8">
    <source>
        <dbReference type="SAM" id="SignalP"/>
    </source>
</evidence>
<dbReference type="InterPro" id="IPR057244">
    <property type="entry name" value="GAIN_B"/>
</dbReference>
<dbReference type="RefSeq" id="XP_012200871.1">
    <property type="nucleotide sequence ID" value="XM_012345481.1"/>
</dbReference>
<name>A0A067CPG4_SAPPC</name>
<sequence length="3132" mass="328528">MPSALLCTVVWLAWLTQAQLLPPVLQLTTTSLPASPRMVSVVEVDQLFGSPPQGYTLEAVITCPRSVLQRVQVVQMTSVANVNLTTNGSVDVGDLTGLVGAATTPFQIALIWMDAWTTAPPTSFSCTVQSSFVSGSVIATSSATVSVQATLAPSLLRLPRAVWNFEEGDLPMEIPLTVETLSSPFWLQLTGPLNWVAQLVWQDHVAATSVLVPLLSQRTCALLLATNGSLNGSLLVTPTAAALGALPLSLRLTAYSTACLSASTISTCLALPSLNGTSAYAVSIHRHTRLVTPVLTSNASFVHASAEVPAIVAISVTNLSMAHDVVVTISLPTGLSSSGVTGVILQTLVRESVMWNYGITWTFAGVLANATVVLPIDIDSSFSGLAEVPIAVSSTVASSGRTSVATTAVALLVFGQTPLSAPLSMPESVTTSGNGSRFVSVAIPPAASLALWDLSHLKSIELVVADGVVLRPTRLPTTASIVGFPIPSGTTSVLLWPRVNFTGYDTLFWAFYDDANSLQSLSPSIVVVDHAFNVTLQSMVTLDTDVWFVAQLVVPTVVPVVVCTGASVVADTDHQTFQLVNPAPGTTLTILLDASYVGIFGLAVVLTTTNGVQVSPPAQTTFNVSILSPTSPTFTQWIATTDVSSVLLQTPALTMNNTETSCVELHPNDPALDVAYEVVAPPSPFLGSEANASVSLAPVALNWTRYAYGNATLQLVSTTVVVLWKHAVAGQIVSSAVHVRSLDLSVIPAAQTPVLAVLVPYNDSVWGPWALYSNDPLVFTITVSVVDPTTTLALTWSCAACERVDLNSTMTPNIPFLSSSNALVLNVNASLSPNAMGISNLTVTATANCSDVACVQVLPVSFTVYPAAVPPVLRLQAPSSAVLEGTALVLPMTVQNHSAIEAVSVACSIVPMAASASGPPQWDATPSTLSLQLVPIGSGVVAVTCVAVAQIAVYSNPRSVANSTVTVSFVVLPVAHAPLLTAASTQYTLTSRYMQLPVLSSSLATARLPSIDVWRLQLHAQAGMFQVCCNSSNQNIAPSATSDGIDTFDVRPTAPIYVATIGANDGGSFPLRLSSTNVVPASNTSATTSVIVQANFVGNNLTVTPVTNSEGDVVTLTLSLFTQPQATLGISMVCNDTSQLAPPTARSMSPNAYTPTVVYAMRTAHDFVDRPTAYVRCHVQLSTSDPWYAYVPMPSAVFTIGNIDHSALVLVGPTLGGRLQLAVGVGGAGDVFTVALATMPLGPVVVSFNATGLVTTPTTAVLSSTNWNSPQTIVVSAPAGLVLSTNPFFATLHVHSSSLMDGKYAALPPSSVAVTIVDAPDMTPPPRLLSAMFADSGASLIVTFSRAVDLSGFSASSFACDRVFETTSFGLVPVCTWATATTVMIGLGVGATVVPFAPCTVFGGLKSTSTSTLSMTSMTVSVQPPLNPPVPTVSIAGATSLGACDDLVLDATATSGSGGRPMTWQWTCVMESTQQPCNGSFTQISASTQAIRVPANELVVGTQYRIQLNCTNYFNLSGASALLVVKSSSALPSVYVDGPSTVRVAYSTEIVLSGVAVPPTCNTSGFDSSVLQLSWTILETAAPISGSRNPRQVFWPARSLLPGNYTVAFRATSSSGGVNTAVATLEIVRSALVATIVVLNGSLSYDPDAVNATPLTFAWNCTNPSSGALLALLNGTTPVVPKSFLTVNLTLLVTLTVSDANTNRTATTSTIIAVVAGTPPSVAIAPLQQARLNADAKILLHGSVESSSDPAPIGRWSVANDARGLLAAAFFAVPSTSSTMILRPGALEPQTTYTFLFTGVDALGQTATASTTWTTNAPPTSGSVTVTPTSGVALTTSFTLTSRNWVGATLPLRFAFKYIRGLPTDVGAVEVPLCEYAFTTSWVTTLPAGVNGSVTIVGYVADALGAVAKAYATIHVGALPAASAQALVLAQATSLEANAPHDDPSAVLSTATQLASALPSALLNTNAVCLVPGQGCSGHGTCTLDPPACRATDANCVASCVCTANWFAYDCSASAETFQYQQTALGSLLNAVATAATTANPTVEGLEQQSAALYNIAANADLLSSSQAAQTFGLLQNVLAPSSMALLSSTALATLGGAISSLLELPATTAPTNSASTVVDMLATALLISTVPGEAPATLVTPNLRLAVQRVRPALAATGSTLSVPQTTAQIAQQAATTSFTLPTELPLASTCAHAIDTHLKFFRRNLYGSSDNASLASGVLGIDLYCDYAAEPASVANLSHPLQIRMAKLQPQAPLAIPPRVSASYNCVVGGNETIVTLCAEPTTVACNGSANYTIQYTCPRRRQVPTCQYWHPSAQTWATDGCVVVADDIDAITCNCTHLTDFGTQIVQALDAVQLQVVETLSVRITPALLEANTAIPITLGVLCGLYLLSLHLSVQWDAHDALVFAKEQRRRRDDAQHLYVPPKLYQPPAFVVAPTRRERLRAFCKSVWVGLMDNHKVLEMCFHYDPHYTRPQRVMVLFTAAMSELLMNAILYKLRALQPTAGTMVVSGAVSSICMLPVTIAFILLFKKSGRATTLFQVDAYGNPVDESQYCIRKRDHLELAASIQPKDIQIALSHLRRVGVLEAHGAPTLAGHVSIAVHYLVFNRAVGAVESDERHVLDAGAERVARAMKDVGRSAKVAVQASTEDEAPVVEACTEAALPMLLAMWGHKTLPTQLSHIEPAVLSEATLLAATQHLDAASAQIAKLPVTSLGPISSDEVRVAQGLVAWARTVLASADAYVDDAQAMVQRMATAVENAKLELLEARALLTHRVPFRRRLVLPRRSRRYSIDKLARVQRATTTLEATAKRFKQTRAYAAQNEREERQRIAAQEREILKHLHGLARYRKRLLLFLEASEARRLAALPLHERLRYEAEQAKVRSLTAPARALYNTILRQEASRLEAPVFPRWVHYVLYGMCAGVVAFAVYFVLLFSLLIGANVALHWVGSVVVGLVLTHLVTEPIGVLLRVGILPLLATVLLNSTGILEMLGAETVSWGAAATVGVAGVTRLTRKAALVQPVDTSNLVVSSVRPGKVAAHALHLVHEQRLHERASDPSPAELAAEIEAAAAAAYKARWTAHASSDVKTPVALPPIEPPGPRSGPPVVHVPAAGGDTALFPAQLLVSPDLPLCAE</sequence>
<dbReference type="Pfam" id="PF02010">
    <property type="entry name" value="REJ"/>
    <property type="match status" value="1"/>
</dbReference>
<evidence type="ECO:0000313" key="10">
    <source>
        <dbReference type="EMBL" id="KDO28431.1"/>
    </source>
</evidence>
<keyword evidence="3" id="KW-0677">Repeat</keyword>
<evidence type="ECO:0000259" key="9">
    <source>
        <dbReference type="PROSITE" id="PS50221"/>
    </source>
</evidence>
<evidence type="ECO:0000256" key="1">
    <source>
        <dbReference type="ARBA" id="ARBA00004370"/>
    </source>
</evidence>
<evidence type="ECO:0000256" key="3">
    <source>
        <dbReference type="ARBA" id="ARBA00022737"/>
    </source>
</evidence>
<organism evidence="10 11">
    <name type="scientific">Saprolegnia parasitica (strain CBS 223.65)</name>
    <dbReference type="NCBI Taxonomy" id="695850"/>
    <lineage>
        <taxon>Eukaryota</taxon>
        <taxon>Sar</taxon>
        <taxon>Stramenopiles</taxon>
        <taxon>Oomycota</taxon>
        <taxon>Saprolegniomycetes</taxon>
        <taxon>Saprolegniales</taxon>
        <taxon>Saprolegniaceae</taxon>
        <taxon>Saprolegnia</taxon>
    </lineage>
</organism>
<comment type="subcellular location">
    <subcellularLocation>
        <location evidence="1">Membrane</location>
    </subcellularLocation>
</comment>
<dbReference type="InterPro" id="IPR002859">
    <property type="entry name" value="PKD/REJ-like"/>
</dbReference>
<dbReference type="PANTHER" id="PTHR46730:SF1">
    <property type="entry name" value="PLAT DOMAIN-CONTAINING PROTEIN"/>
    <property type="match status" value="1"/>
</dbReference>
<dbReference type="PANTHER" id="PTHR46730">
    <property type="entry name" value="POLYCYSTIN-1"/>
    <property type="match status" value="1"/>
</dbReference>
<feature type="transmembrane region" description="Helical" evidence="7">
    <location>
        <begin position="2910"/>
        <end position="2936"/>
    </location>
</feature>
<dbReference type="InterPro" id="IPR000203">
    <property type="entry name" value="GPS"/>
</dbReference>
<reference evidence="10 11" key="1">
    <citation type="journal article" date="2013" name="PLoS Genet.">
        <title>Distinctive expansion of potential virulence genes in the genome of the oomycete fish pathogen Saprolegnia parasitica.</title>
        <authorList>
            <person name="Jiang R.H."/>
            <person name="de Bruijn I."/>
            <person name="Haas B.J."/>
            <person name="Belmonte R."/>
            <person name="Lobach L."/>
            <person name="Christie J."/>
            <person name="van den Ackerveken G."/>
            <person name="Bottin A."/>
            <person name="Bulone V."/>
            <person name="Diaz-Moreno S.M."/>
            <person name="Dumas B."/>
            <person name="Fan L."/>
            <person name="Gaulin E."/>
            <person name="Govers F."/>
            <person name="Grenville-Briggs L.J."/>
            <person name="Horner N.R."/>
            <person name="Levin J.Z."/>
            <person name="Mammella M."/>
            <person name="Meijer H.J."/>
            <person name="Morris P."/>
            <person name="Nusbaum C."/>
            <person name="Oome S."/>
            <person name="Phillips A.J."/>
            <person name="van Rooyen D."/>
            <person name="Rzeszutek E."/>
            <person name="Saraiva M."/>
            <person name="Secombes C.J."/>
            <person name="Seidl M.F."/>
            <person name="Snel B."/>
            <person name="Stassen J.H."/>
            <person name="Sykes S."/>
            <person name="Tripathy S."/>
            <person name="van den Berg H."/>
            <person name="Vega-Arreguin J.C."/>
            <person name="Wawra S."/>
            <person name="Young S.K."/>
            <person name="Zeng Q."/>
            <person name="Dieguez-Uribeondo J."/>
            <person name="Russ C."/>
            <person name="Tyler B.M."/>
            <person name="van West P."/>
        </authorList>
    </citation>
    <scope>NUCLEOTIDE SEQUENCE [LARGE SCALE GENOMIC DNA]</scope>
    <source>
        <strain evidence="10 11">CBS 223.65</strain>
    </source>
</reference>
<evidence type="ECO:0000313" key="11">
    <source>
        <dbReference type="Proteomes" id="UP000030745"/>
    </source>
</evidence>
<evidence type="ECO:0000256" key="4">
    <source>
        <dbReference type="ARBA" id="ARBA00022989"/>
    </source>
</evidence>
<dbReference type="PROSITE" id="PS50221">
    <property type="entry name" value="GAIN_B"/>
    <property type="match status" value="1"/>
</dbReference>
<dbReference type="GeneID" id="24129002"/>
<proteinExistence type="predicted"/>
<feature type="transmembrane region" description="Helical" evidence="7">
    <location>
        <begin position="2507"/>
        <end position="2529"/>
    </location>
</feature>
<dbReference type="OrthoDB" id="77617at2759"/>
<evidence type="ECO:0000256" key="5">
    <source>
        <dbReference type="ARBA" id="ARBA00023136"/>
    </source>
</evidence>
<evidence type="ECO:0000256" key="7">
    <source>
        <dbReference type="SAM" id="Phobius"/>
    </source>
</evidence>
<dbReference type="Pfam" id="PF01825">
    <property type="entry name" value="GPS"/>
    <property type="match status" value="1"/>
</dbReference>
<dbReference type="EMBL" id="KK583211">
    <property type="protein sequence ID" value="KDO28431.1"/>
    <property type="molecule type" value="Genomic_DNA"/>
</dbReference>
<feature type="transmembrane region" description="Helical" evidence="7">
    <location>
        <begin position="2942"/>
        <end position="2959"/>
    </location>
</feature>
<keyword evidence="2 7" id="KW-0812">Transmembrane</keyword>
<protein>
    <recommendedName>
        <fullName evidence="9">GAIN-B domain-containing protein</fullName>
    </recommendedName>
</protein>
<dbReference type="OMA" id="CTANWFA"/>
<gene>
    <name evidence="10" type="ORF">SPRG_06669</name>
</gene>
<dbReference type="GO" id="GO:0006816">
    <property type="term" value="P:calcium ion transport"/>
    <property type="evidence" value="ECO:0007669"/>
    <property type="project" value="TreeGrafter"/>
</dbReference>
<feature type="chain" id="PRO_5001634785" description="GAIN-B domain-containing protein" evidence="8">
    <location>
        <begin position="19"/>
        <end position="3132"/>
    </location>
</feature>
<keyword evidence="11" id="KW-1185">Reference proteome</keyword>
<evidence type="ECO:0000256" key="6">
    <source>
        <dbReference type="ARBA" id="ARBA00023157"/>
    </source>
</evidence>
<feature type="signal peptide" evidence="8">
    <location>
        <begin position="1"/>
        <end position="18"/>
    </location>
</feature>